<gene>
    <name evidence="1" type="ORF">MAM1_0255c08793</name>
</gene>
<evidence type="ECO:0000313" key="2">
    <source>
        <dbReference type="Proteomes" id="UP000053815"/>
    </source>
</evidence>
<sequence length="304" mass="34642">MSLQQLPFELQLLILDYIQQDNHLNLAPISHTCKLFSCAVADKLTRTQTMTLLQTSTYRHNASLGFLRLALRQSSIYLMTNHLQATITDRSGLSIVADILKNQQRANTMKTIHIIVPCELQPELLGRLSKHSQTQLKELSIRDAADDNQVATKSYNAQIRTPEIVQAFTSGFLSVSHKTLTKIDLPSFPSSLLLTASEAEFPNVSYLHVALMGHNSQQYNQLWRDFKTKFPALRELRLTLDREYLALFKSLLEDTSLFPWIKRLTIQSSECPKTFLSQQELRNSLLQLNGLNRITAGWDMIVLN</sequence>
<evidence type="ECO:0000313" key="1">
    <source>
        <dbReference type="EMBL" id="GAN09268.1"/>
    </source>
</evidence>
<organism evidence="1">
    <name type="scientific">Mucor ambiguus</name>
    <dbReference type="NCBI Taxonomy" id="91626"/>
    <lineage>
        <taxon>Eukaryota</taxon>
        <taxon>Fungi</taxon>
        <taxon>Fungi incertae sedis</taxon>
        <taxon>Mucoromycota</taxon>
        <taxon>Mucoromycotina</taxon>
        <taxon>Mucoromycetes</taxon>
        <taxon>Mucorales</taxon>
        <taxon>Mucorineae</taxon>
        <taxon>Mucoraceae</taxon>
        <taxon>Mucor</taxon>
    </lineage>
</organism>
<dbReference type="OrthoDB" id="427974at2759"/>
<dbReference type="Proteomes" id="UP000053815">
    <property type="component" value="Unassembled WGS sequence"/>
</dbReference>
<name>A0A0C9N3X9_9FUNG</name>
<accession>A0A0C9N3X9</accession>
<dbReference type="EMBL" id="DF836544">
    <property type="protein sequence ID" value="GAN09268.1"/>
    <property type="molecule type" value="Genomic_DNA"/>
</dbReference>
<keyword evidence="2" id="KW-1185">Reference proteome</keyword>
<dbReference type="AlphaFoldDB" id="A0A0C9N3X9"/>
<proteinExistence type="predicted"/>
<evidence type="ECO:0008006" key="3">
    <source>
        <dbReference type="Google" id="ProtNLM"/>
    </source>
</evidence>
<reference evidence="1" key="1">
    <citation type="submission" date="2014-09" db="EMBL/GenBank/DDBJ databases">
        <title>Draft genome sequence of an oleaginous Mucoromycotina fungus Mucor ambiguus NBRC6742.</title>
        <authorList>
            <person name="Takeda I."/>
            <person name="Yamane N."/>
            <person name="Morita T."/>
            <person name="Tamano K."/>
            <person name="Machida M."/>
            <person name="Baker S."/>
            <person name="Koike H."/>
        </authorList>
    </citation>
    <scope>NUCLEOTIDE SEQUENCE</scope>
    <source>
        <strain evidence="1">NBRC 6742</strain>
    </source>
</reference>
<protein>
    <recommendedName>
        <fullName evidence="3">F-box domain-containing protein</fullName>
    </recommendedName>
</protein>